<dbReference type="RefSeq" id="WP_190614058.1">
    <property type="nucleotide sequence ID" value="NZ_AP018712.1"/>
</dbReference>
<dbReference type="Pfam" id="PF18152">
    <property type="entry name" value="DAHP_snth_FXD"/>
    <property type="match status" value="1"/>
</dbReference>
<dbReference type="InterPro" id="IPR052899">
    <property type="entry name" value="Class-I_DAHP_synthase"/>
</dbReference>
<dbReference type="PANTHER" id="PTHR43018">
    <property type="entry name" value="PHOSPHO-2-DEHYDRO-3-DEOXYHEPTONATE ALDOLASE"/>
    <property type="match status" value="1"/>
</dbReference>
<dbReference type="Gene3D" id="3.20.20.70">
    <property type="entry name" value="Aldolase class I"/>
    <property type="match status" value="1"/>
</dbReference>
<dbReference type="GO" id="GO:0016832">
    <property type="term" value="F:aldehyde-lyase activity"/>
    <property type="evidence" value="ECO:0007669"/>
    <property type="project" value="InterPro"/>
</dbReference>
<protein>
    <submittedName>
        <fullName evidence="4">Phospho-2-dehydro-3-deoxyheptonate aldolase</fullName>
    </submittedName>
</protein>
<dbReference type="InterPro" id="IPR006268">
    <property type="entry name" value="DAHP_syn_2"/>
</dbReference>
<dbReference type="EMBL" id="AP018712">
    <property type="protein sequence ID" value="BBE31494.1"/>
    <property type="molecule type" value="Genomic_DNA"/>
</dbReference>
<evidence type="ECO:0000256" key="1">
    <source>
        <dbReference type="ARBA" id="ARBA00022679"/>
    </source>
</evidence>
<dbReference type="InParanoid" id="A0A7G1G8D8"/>
<dbReference type="GO" id="GO:0009073">
    <property type="term" value="P:aromatic amino acid family biosynthetic process"/>
    <property type="evidence" value="ECO:0007669"/>
    <property type="project" value="InterPro"/>
</dbReference>
<evidence type="ECO:0000259" key="2">
    <source>
        <dbReference type="Pfam" id="PF00793"/>
    </source>
</evidence>
<dbReference type="GO" id="GO:0016740">
    <property type="term" value="F:transferase activity"/>
    <property type="evidence" value="ECO:0007669"/>
    <property type="project" value="UniProtKB-KW"/>
</dbReference>
<dbReference type="KEGG" id="ocy:OSSY52_16350"/>
<dbReference type="SUPFAM" id="SSF51569">
    <property type="entry name" value="Aldolase"/>
    <property type="match status" value="1"/>
</dbReference>
<organism evidence="4 5">
    <name type="scientific">Tepiditoga spiralis</name>
    <dbReference type="NCBI Taxonomy" id="2108365"/>
    <lineage>
        <taxon>Bacteria</taxon>
        <taxon>Thermotogati</taxon>
        <taxon>Thermotogota</taxon>
        <taxon>Thermotogae</taxon>
        <taxon>Petrotogales</taxon>
        <taxon>Petrotogaceae</taxon>
        <taxon>Tepiditoga</taxon>
    </lineage>
</organism>
<name>A0A7G1G8D8_9BACT</name>
<feature type="domain" description="DAHP synthase ferredoxin-like" evidence="3">
    <location>
        <begin position="1"/>
        <end position="67"/>
    </location>
</feature>
<dbReference type="Gene3D" id="3.30.70.1140">
    <property type="entry name" value="Phospho-2-dehydro-3-deoxyheptonate aldolase, domain 1"/>
    <property type="match status" value="1"/>
</dbReference>
<dbReference type="Proteomes" id="UP000516361">
    <property type="component" value="Chromosome"/>
</dbReference>
<dbReference type="NCBIfam" id="NF006421">
    <property type="entry name" value="PRK08673.1"/>
    <property type="match status" value="1"/>
</dbReference>
<dbReference type="Pfam" id="PF00793">
    <property type="entry name" value="DAHP_synth_1"/>
    <property type="match status" value="1"/>
</dbReference>
<gene>
    <name evidence="4" type="primary">aroF</name>
    <name evidence="4" type="ORF">OSSY52_16350</name>
</gene>
<accession>A0A7G1G8D8</accession>
<dbReference type="InterPro" id="IPR041071">
    <property type="entry name" value="DAHP_snth_FXD"/>
</dbReference>
<keyword evidence="1" id="KW-0808">Transferase</keyword>
<evidence type="ECO:0000259" key="3">
    <source>
        <dbReference type="Pfam" id="PF18152"/>
    </source>
</evidence>
<reference evidence="4 5" key="1">
    <citation type="submission" date="2018-06" db="EMBL/GenBank/DDBJ databases">
        <title>Genome sequencing of Oceanotoga sp. sy52.</title>
        <authorList>
            <person name="Mori K."/>
        </authorList>
    </citation>
    <scope>NUCLEOTIDE SEQUENCE [LARGE SCALE GENOMIC DNA]</scope>
    <source>
        <strain evidence="5">sy52</strain>
    </source>
</reference>
<feature type="domain" description="DAHP synthetase I/KDSA" evidence="2">
    <location>
        <begin position="90"/>
        <end position="328"/>
    </location>
</feature>
<dbReference type="InterPro" id="IPR013785">
    <property type="entry name" value="Aldolase_TIM"/>
</dbReference>
<dbReference type="PANTHER" id="PTHR43018:SF2">
    <property type="entry name" value="PHOSPHO-2-DEHYDRO-3-DEOXYHEPTONATE ALDOLASE"/>
    <property type="match status" value="1"/>
</dbReference>
<evidence type="ECO:0000313" key="4">
    <source>
        <dbReference type="EMBL" id="BBE31494.1"/>
    </source>
</evidence>
<dbReference type="InterPro" id="IPR006218">
    <property type="entry name" value="DAHP1/KDSA"/>
</dbReference>
<dbReference type="NCBIfam" id="NF009239">
    <property type="entry name" value="PRK12595.1"/>
    <property type="match status" value="1"/>
</dbReference>
<dbReference type="NCBIfam" id="TIGR01361">
    <property type="entry name" value="DAHP_synth_Bsub"/>
    <property type="match status" value="1"/>
</dbReference>
<evidence type="ECO:0000313" key="5">
    <source>
        <dbReference type="Proteomes" id="UP000516361"/>
    </source>
</evidence>
<keyword evidence="5" id="KW-1185">Reference proteome</keyword>
<sequence>MIIFLKNNCENNELEKLKNTIKSMNLKFKLYNHGERNIIELIGEDRYFSKERFETFTCVEKVVKILKPYYLVSKEYKNETIIKFNDFEIKNNNFTIIAGPCSIEDRDMTFEIAHFLKENGIKIMRGGAFKPRTSPYSFQGNGMKALEYLKEASEKYNLLTVSEAVGIDVLKEIKNYVDIVQVGSRNSQNFELLKNLGSINKPVLLKRGFMNTIEEFLQSAEYIALRGNKNIILCERGIRTFENQTRNTLDISAFPLIKLNSNLPIISDPSHAAGRRDIIPTLAKASMASGANGIIVEIHPNPEKALSDGKQSLNFKEFQSMVKELINLSSALNIKIN</sequence>
<proteinExistence type="predicted"/>
<dbReference type="AlphaFoldDB" id="A0A7G1G8D8"/>